<accession>A0A3A9B1M7</accession>
<dbReference type="OrthoDB" id="9807950at2"/>
<name>A0A3A9B1M7_9FIRM</name>
<feature type="transmembrane region" description="Helical" evidence="12">
    <location>
        <begin position="70"/>
        <end position="92"/>
    </location>
</feature>
<evidence type="ECO:0000256" key="3">
    <source>
        <dbReference type="ARBA" id="ARBA00021622"/>
    </source>
</evidence>
<dbReference type="GO" id="GO:0009306">
    <property type="term" value="P:protein secretion"/>
    <property type="evidence" value="ECO:0007669"/>
    <property type="project" value="InterPro"/>
</dbReference>
<evidence type="ECO:0000256" key="11">
    <source>
        <dbReference type="ARBA" id="ARBA00023225"/>
    </source>
</evidence>
<comment type="subcellular location">
    <subcellularLocation>
        <location evidence="1">Cell membrane</location>
        <topology evidence="1">Multi-pass membrane protein</topology>
    </subcellularLocation>
</comment>
<feature type="transmembrane region" description="Helical" evidence="12">
    <location>
        <begin position="233"/>
        <end position="251"/>
    </location>
</feature>
<comment type="function">
    <text evidence="12">Required for formation of the rod structure in the basal body of the flagellar apparatus. Together with FliI and FliH, may constitute the export apparatus of flagellin.</text>
</comment>
<evidence type="ECO:0000256" key="1">
    <source>
        <dbReference type="ARBA" id="ARBA00004651"/>
    </source>
</evidence>
<keyword evidence="13" id="KW-0966">Cell projection</keyword>
<dbReference type="NCBIfam" id="TIGR00328">
    <property type="entry name" value="flhB"/>
    <property type="match status" value="1"/>
</dbReference>
<dbReference type="GO" id="GO:0005886">
    <property type="term" value="C:plasma membrane"/>
    <property type="evidence" value="ECO:0007669"/>
    <property type="project" value="UniProtKB-SubCell"/>
</dbReference>
<evidence type="ECO:0000256" key="6">
    <source>
        <dbReference type="ARBA" id="ARBA00022692"/>
    </source>
</evidence>
<evidence type="ECO:0000256" key="8">
    <source>
        <dbReference type="ARBA" id="ARBA00022927"/>
    </source>
</evidence>
<sequence>MIYILLRFVACRKKEGGGFVEKRKVLLLYNLQFFAKDGPGGEKTEEPTAKKLNDARGEGQVAKSKEIANAFGMLALFIILKIYLGIIGSRFIEFFNVVYGQIPDIVKRYEGQTAISALQVVIRSMMIQLLLLVLPVLAVGFGVAFVCDLWQVKWRPTTKPLRPKFSKLSPVKGFKRIFSGASLMELLKSILKLSVIGYVVYSFLKGRVDQVFTLYDITLNRAISLIGEIVVELGIRIAAVYMVIAVLDFAYQKWKFHEDMKMTKQEVKDEYKNTEGDPQIKSKQKQRMREASMRRMMQQLPEADVVITNPTHYAVAIKYDPDKYDAPYVVAKGEDYLARKIKEVAKENHVEIVENKPLARMLYANVDIGGLVPPELYQAVAEVLAFVYHLKGKI</sequence>
<dbReference type="GO" id="GO:0044780">
    <property type="term" value="P:bacterial-type flagellum assembly"/>
    <property type="evidence" value="ECO:0007669"/>
    <property type="project" value="InterPro"/>
</dbReference>
<keyword evidence="13" id="KW-0282">Flagellum</keyword>
<proteinExistence type="inferred from homology"/>
<dbReference type="Gene3D" id="6.10.250.2080">
    <property type="match status" value="1"/>
</dbReference>
<evidence type="ECO:0000256" key="7">
    <source>
        <dbReference type="ARBA" id="ARBA00022795"/>
    </source>
</evidence>
<keyword evidence="6 12" id="KW-0812">Transmembrane</keyword>
<keyword evidence="5 12" id="KW-1003">Cell membrane</keyword>
<dbReference type="FunFam" id="3.40.1690.10:FF:000001">
    <property type="entry name" value="Flagellar biosynthetic protein FlhB"/>
    <property type="match status" value="1"/>
</dbReference>
<dbReference type="Pfam" id="PF01312">
    <property type="entry name" value="Bac_export_2"/>
    <property type="match status" value="1"/>
</dbReference>
<reference evidence="13 14" key="1">
    <citation type="submission" date="2018-09" db="EMBL/GenBank/DDBJ databases">
        <title>Murine metabolic-syndrome-specific gut microbial biobank.</title>
        <authorList>
            <person name="Liu C."/>
        </authorList>
    </citation>
    <scope>NUCLEOTIDE SEQUENCE [LARGE SCALE GENOMIC DNA]</scope>
    <source>
        <strain evidence="13 14">0.1xD8-82</strain>
    </source>
</reference>
<evidence type="ECO:0000256" key="5">
    <source>
        <dbReference type="ARBA" id="ARBA00022475"/>
    </source>
</evidence>
<dbReference type="PRINTS" id="PR00950">
    <property type="entry name" value="TYPE3IMSPROT"/>
</dbReference>
<keyword evidence="4 12" id="KW-0813">Transport</keyword>
<evidence type="ECO:0000256" key="2">
    <source>
        <dbReference type="ARBA" id="ARBA00010690"/>
    </source>
</evidence>
<keyword evidence="10 12" id="KW-0472">Membrane</keyword>
<dbReference type="PANTHER" id="PTHR30531">
    <property type="entry name" value="FLAGELLAR BIOSYNTHETIC PROTEIN FLHB"/>
    <property type="match status" value="1"/>
</dbReference>
<keyword evidence="13" id="KW-0969">Cilium</keyword>
<dbReference type="EMBL" id="RAYQ01000002">
    <property type="protein sequence ID" value="RKI93661.1"/>
    <property type="molecule type" value="Genomic_DNA"/>
</dbReference>
<keyword evidence="7 12" id="KW-1005">Bacterial flagellum biogenesis</keyword>
<dbReference type="InterPro" id="IPR006135">
    <property type="entry name" value="T3SS_substrate_exporter"/>
</dbReference>
<evidence type="ECO:0000313" key="13">
    <source>
        <dbReference type="EMBL" id="RKI93661.1"/>
    </source>
</evidence>
<keyword evidence="8 12" id="KW-0653">Protein transport</keyword>
<organism evidence="13 14">
    <name type="scientific">Parablautia intestinalis</name>
    <dbReference type="NCBI Taxonomy" id="2320100"/>
    <lineage>
        <taxon>Bacteria</taxon>
        <taxon>Bacillati</taxon>
        <taxon>Bacillota</taxon>
        <taxon>Clostridia</taxon>
        <taxon>Lachnospirales</taxon>
        <taxon>Lachnospiraceae</taxon>
        <taxon>Parablautia</taxon>
    </lineage>
</organism>
<feature type="transmembrane region" description="Helical" evidence="12">
    <location>
        <begin position="126"/>
        <end position="150"/>
    </location>
</feature>
<evidence type="ECO:0000256" key="9">
    <source>
        <dbReference type="ARBA" id="ARBA00022989"/>
    </source>
</evidence>
<keyword evidence="9 12" id="KW-1133">Transmembrane helix</keyword>
<comment type="caution">
    <text evidence="12">Lacks conserved residue(s) required for the propagation of feature annotation.</text>
</comment>
<dbReference type="InterPro" id="IPR029025">
    <property type="entry name" value="T3SS_substrate_exporter_C"/>
</dbReference>
<comment type="similarity">
    <text evidence="2 12">Belongs to the type III secretion exporter family.</text>
</comment>
<dbReference type="SUPFAM" id="SSF160544">
    <property type="entry name" value="EscU C-terminal domain-like"/>
    <property type="match status" value="1"/>
</dbReference>
<evidence type="ECO:0000256" key="10">
    <source>
        <dbReference type="ARBA" id="ARBA00023136"/>
    </source>
</evidence>
<keyword evidence="14" id="KW-1185">Reference proteome</keyword>
<evidence type="ECO:0000313" key="14">
    <source>
        <dbReference type="Proteomes" id="UP000280696"/>
    </source>
</evidence>
<dbReference type="Gene3D" id="3.40.1690.10">
    <property type="entry name" value="secretion proteins EscU"/>
    <property type="match status" value="1"/>
</dbReference>
<keyword evidence="11 12" id="KW-1006">Bacterial flagellum protein export</keyword>
<dbReference type="InterPro" id="IPR006136">
    <property type="entry name" value="FlhB"/>
</dbReference>
<dbReference type="AlphaFoldDB" id="A0A3A9B1M7"/>
<protein>
    <recommendedName>
        <fullName evidence="3 12">Flagellar biosynthetic protein FlhB</fullName>
    </recommendedName>
</protein>
<comment type="caution">
    <text evidence="13">The sequence shown here is derived from an EMBL/GenBank/DDBJ whole genome shotgun (WGS) entry which is preliminary data.</text>
</comment>
<evidence type="ECO:0000256" key="4">
    <source>
        <dbReference type="ARBA" id="ARBA00022448"/>
    </source>
</evidence>
<dbReference type="PANTHER" id="PTHR30531:SF12">
    <property type="entry name" value="FLAGELLAR BIOSYNTHETIC PROTEIN FLHB"/>
    <property type="match status" value="1"/>
</dbReference>
<dbReference type="Proteomes" id="UP000280696">
    <property type="component" value="Unassembled WGS sequence"/>
</dbReference>
<evidence type="ECO:0000256" key="12">
    <source>
        <dbReference type="RuleBase" id="RU364091"/>
    </source>
</evidence>
<gene>
    <name evidence="12 13" type="primary">flhB</name>
    <name evidence="13" type="ORF">D7V94_02945</name>
</gene>